<dbReference type="PANTHER" id="PTHR44845:SF6">
    <property type="entry name" value="BETA-ALANINE-ACTIVATING ENZYME"/>
    <property type="match status" value="1"/>
</dbReference>
<feature type="domain" description="Carrier" evidence="3">
    <location>
        <begin position="438"/>
        <end position="513"/>
    </location>
</feature>
<dbReference type="InterPro" id="IPR009081">
    <property type="entry name" value="PP-bd_ACP"/>
</dbReference>
<dbReference type="InterPro" id="IPR020845">
    <property type="entry name" value="AMP-binding_CS"/>
</dbReference>
<dbReference type="AlphaFoldDB" id="A0A1I7IYH8"/>
<evidence type="ECO:0000313" key="5">
    <source>
        <dbReference type="Proteomes" id="UP000242496"/>
    </source>
</evidence>
<organism evidence="4 5">
    <name type="scientific">Xenorhabdus koppenhoeferi</name>
    <dbReference type="NCBI Taxonomy" id="351659"/>
    <lineage>
        <taxon>Bacteria</taxon>
        <taxon>Pseudomonadati</taxon>
        <taxon>Pseudomonadota</taxon>
        <taxon>Gammaproteobacteria</taxon>
        <taxon>Enterobacterales</taxon>
        <taxon>Morganellaceae</taxon>
        <taxon>Xenorhabdus</taxon>
    </lineage>
</organism>
<dbReference type="InterPro" id="IPR013120">
    <property type="entry name" value="FAR_NAD-bd"/>
</dbReference>
<dbReference type="PANTHER" id="PTHR44845">
    <property type="entry name" value="CARRIER DOMAIN-CONTAINING PROTEIN"/>
    <property type="match status" value="1"/>
</dbReference>
<evidence type="ECO:0000256" key="1">
    <source>
        <dbReference type="ARBA" id="ARBA00022450"/>
    </source>
</evidence>
<evidence type="ECO:0000313" key="4">
    <source>
        <dbReference type="EMBL" id="SFU77977.1"/>
    </source>
</evidence>
<dbReference type="PROSITE" id="PS50075">
    <property type="entry name" value="CARRIER"/>
    <property type="match status" value="1"/>
</dbReference>
<evidence type="ECO:0000256" key="2">
    <source>
        <dbReference type="ARBA" id="ARBA00022553"/>
    </source>
</evidence>
<keyword evidence="5" id="KW-1185">Reference proteome</keyword>
<dbReference type="InterPro" id="IPR000873">
    <property type="entry name" value="AMP-dep_synth/lig_dom"/>
</dbReference>
<dbReference type="Proteomes" id="UP000242496">
    <property type="component" value="Unassembled WGS sequence"/>
</dbReference>
<dbReference type="EMBL" id="FPBJ01000025">
    <property type="protein sequence ID" value="SFU77977.1"/>
    <property type="molecule type" value="Genomic_DNA"/>
</dbReference>
<dbReference type="Pfam" id="PF00501">
    <property type="entry name" value="AMP-binding"/>
    <property type="match status" value="1"/>
</dbReference>
<dbReference type="CDD" id="cd05235">
    <property type="entry name" value="SDR_e1"/>
    <property type="match status" value="1"/>
</dbReference>
<dbReference type="Gene3D" id="1.10.1200.10">
    <property type="entry name" value="ACP-like"/>
    <property type="match status" value="1"/>
</dbReference>
<dbReference type="InterPro" id="IPR036736">
    <property type="entry name" value="ACP-like_sf"/>
</dbReference>
<protein>
    <submittedName>
        <fullName evidence="4">Amino acid adenylation domain-containing protein/thioester reductase domain-containing protein</fullName>
    </submittedName>
</protein>
<dbReference type="InterPro" id="IPR036291">
    <property type="entry name" value="NAD(P)-bd_dom_sf"/>
</dbReference>
<keyword evidence="2" id="KW-0597">Phosphoprotein</keyword>
<dbReference type="InterPro" id="IPR020806">
    <property type="entry name" value="PKS_PP-bd"/>
</dbReference>
<dbReference type="Gene3D" id="3.30.300.30">
    <property type="match status" value="1"/>
</dbReference>
<dbReference type="STRING" id="351659.SAMN05421784_12510"/>
<proteinExistence type="predicted"/>
<dbReference type="Gene3D" id="3.40.50.980">
    <property type="match status" value="2"/>
</dbReference>
<dbReference type="Pfam" id="PF13193">
    <property type="entry name" value="AMP-binding_C"/>
    <property type="match status" value="1"/>
</dbReference>
<reference evidence="5" key="1">
    <citation type="submission" date="2016-10" db="EMBL/GenBank/DDBJ databases">
        <authorList>
            <person name="Varghese N."/>
            <person name="Submissions S."/>
        </authorList>
    </citation>
    <scope>NUCLEOTIDE SEQUENCE [LARGE SCALE GENOMIC DNA]</scope>
    <source>
        <strain evidence="5">DSM 18168</strain>
    </source>
</reference>
<dbReference type="NCBIfam" id="TIGR01746">
    <property type="entry name" value="Thioester-redct"/>
    <property type="match status" value="1"/>
</dbReference>
<sequence length="925" mass="105369">MVGGSCVPLDPAMPDSRLCFMLQDLKINLTLTTHQYQERVLPTGFVIIHENILKNPKTEDLPNIHRGKSHRSHVLFTSGTTGTPKAVEIEARGILRIVVNPTYINLTATDKMASICNPTFDVYLFEIWGALLNGASIVVIPRKIIIDPYQFEAILEKFSINILIITTSLFHLTAHTCPQAFRHLRYLLIGGEALNPHALRQVLYSAPPKHLINCYGPTESTIMSLIHEITLDELTEESVPIGKPIANTDIYILDENQQTVAPNQIGEMYLGGEGLARGYWNRPEINAQRFIMVDVGKNNQLKRIYKTGDLGLQRSDGIYIYSGRVDNQIKIRGHRIEIEEVEIQLIRSKLLQSAAVCIIKKENIEPYLIAFIVPKEPETFSKQTLIKWINDYLPEYMRPRLNIVENIPLTLNGKMDKSRLLTEYFQKREQRLLSQSNAEMSEEELILLNICREILDDEEITLDNNFFESGGNSLQAARLIIEIENKMQQRLPIQLLYDSPTPRELVASLRQKKSSSDDICTIMLKDSELPPDIQPLSQSPESWMNSNSGRVLLTGATGFLGAFFLRDLLLQTEINKVICLVRSHDDKSALLRVKENLNKYGLWKEEFLLRLQVIASDLGKPQLALNPQIYDQLSTECDVIFHLAAHVSYTQPYSTHYSSNILGTLNILRFAVSKKTKPLHYVSTIAVFGPDGFFSSVSRIYEDDDITSYLNNLKYDSGYSQSQWVVEKIIWQAKNRGVPLAVYRPGFIMGDSLTGANNHNDFVSRLIKGCIIIGAYPLLDSQRKEFVPIDYVSQALLNISRNNCNLGKSYHLISPDSKQSVDLNTFFSLLNQCGYHLKGMRYSEWLKELETNKKLTDNPLMPLLPMLSEKIYGELTRWEVYENMPTYDARNTESALQETPVTYTPMDSDLLKRYLAYWKHIGFLS</sequence>
<dbReference type="Gene3D" id="2.30.38.10">
    <property type="entry name" value="Luciferase, Domain 3"/>
    <property type="match status" value="1"/>
</dbReference>
<accession>A0A1I7IYH8</accession>
<dbReference type="SUPFAM" id="SSF47336">
    <property type="entry name" value="ACP-like"/>
    <property type="match status" value="1"/>
</dbReference>
<dbReference type="InterPro" id="IPR045851">
    <property type="entry name" value="AMP-bd_C_sf"/>
</dbReference>
<dbReference type="InterPro" id="IPR025110">
    <property type="entry name" value="AMP-bd_C"/>
</dbReference>
<dbReference type="SUPFAM" id="SSF51735">
    <property type="entry name" value="NAD(P)-binding Rossmann-fold domains"/>
    <property type="match status" value="1"/>
</dbReference>
<gene>
    <name evidence="4" type="ORF">SAMN05421784_12510</name>
</gene>
<dbReference type="Pfam" id="PF00550">
    <property type="entry name" value="PP-binding"/>
    <property type="match status" value="1"/>
</dbReference>
<dbReference type="PROSITE" id="PS00455">
    <property type="entry name" value="AMP_BINDING"/>
    <property type="match status" value="1"/>
</dbReference>
<dbReference type="Gene3D" id="3.40.50.720">
    <property type="entry name" value="NAD(P)-binding Rossmann-like Domain"/>
    <property type="match status" value="1"/>
</dbReference>
<dbReference type="CDD" id="cd05930">
    <property type="entry name" value="A_NRPS"/>
    <property type="match status" value="1"/>
</dbReference>
<dbReference type="GO" id="GO:0031177">
    <property type="term" value="F:phosphopantetheine binding"/>
    <property type="evidence" value="ECO:0007669"/>
    <property type="project" value="InterPro"/>
</dbReference>
<keyword evidence="1" id="KW-0596">Phosphopantetheine</keyword>
<dbReference type="Pfam" id="PF07993">
    <property type="entry name" value="NAD_binding_4"/>
    <property type="match status" value="1"/>
</dbReference>
<dbReference type="SUPFAM" id="SSF56801">
    <property type="entry name" value="Acetyl-CoA synthetase-like"/>
    <property type="match status" value="1"/>
</dbReference>
<name>A0A1I7IYH8_9GAMM</name>
<dbReference type="SMART" id="SM00823">
    <property type="entry name" value="PKS_PP"/>
    <property type="match status" value="1"/>
</dbReference>
<dbReference type="InterPro" id="IPR010080">
    <property type="entry name" value="Thioester_reductase-like_dom"/>
</dbReference>
<evidence type="ECO:0000259" key="3">
    <source>
        <dbReference type="PROSITE" id="PS50075"/>
    </source>
</evidence>